<protein>
    <recommendedName>
        <fullName evidence="5">Zn(2)-C6 fungal-type domain-containing protein</fullName>
    </recommendedName>
</protein>
<accession>A0ABR3XFF2</accession>
<feature type="domain" description="Zn(2)-C6 fungal-type" evidence="5">
    <location>
        <begin position="15"/>
        <end position="45"/>
    </location>
</feature>
<comment type="caution">
    <text evidence="6">The sequence shown here is derived from an EMBL/GenBank/DDBJ whole genome shotgun (WGS) entry which is preliminary data.</text>
</comment>
<name>A0ABR3XFF2_9PEZI</name>
<dbReference type="Proteomes" id="UP001583177">
    <property type="component" value="Unassembled WGS sequence"/>
</dbReference>
<organism evidence="6 7">
    <name type="scientific">Diaporthe australafricana</name>
    <dbReference type="NCBI Taxonomy" id="127596"/>
    <lineage>
        <taxon>Eukaryota</taxon>
        <taxon>Fungi</taxon>
        <taxon>Dikarya</taxon>
        <taxon>Ascomycota</taxon>
        <taxon>Pezizomycotina</taxon>
        <taxon>Sordariomycetes</taxon>
        <taxon>Sordariomycetidae</taxon>
        <taxon>Diaporthales</taxon>
        <taxon>Diaporthaceae</taxon>
        <taxon>Diaporthe</taxon>
    </lineage>
</organism>
<dbReference type="Pfam" id="PF00172">
    <property type="entry name" value="Zn_clus"/>
    <property type="match status" value="1"/>
</dbReference>
<proteinExistence type="predicted"/>
<reference evidence="6 7" key="1">
    <citation type="journal article" date="2024" name="IMA Fungus">
        <title>IMA Genome - F19 : A genome assembly and annotation guide to empower mycologists, including annotated draft genome sequences of Ceratocystis pirilliformis, Diaporthe australafricana, Fusarium ophioides, Paecilomyces lecythidis, and Sporothrix stenoceras.</title>
        <authorList>
            <person name="Aylward J."/>
            <person name="Wilson A.M."/>
            <person name="Visagie C.M."/>
            <person name="Spraker J."/>
            <person name="Barnes I."/>
            <person name="Buitendag C."/>
            <person name="Ceriani C."/>
            <person name="Del Mar Angel L."/>
            <person name="du Plessis D."/>
            <person name="Fuchs T."/>
            <person name="Gasser K."/>
            <person name="Kramer D."/>
            <person name="Li W."/>
            <person name="Munsamy K."/>
            <person name="Piso A."/>
            <person name="Price J.L."/>
            <person name="Sonnekus B."/>
            <person name="Thomas C."/>
            <person name="van der Nest A."/>
            <person name="van Dijk A."/>
            <person name="van Heerden A."/>
            <person name="van Vuuren N."/>
            <person name="Yilmaz N."/>
            <person name="Duong T.A."/>
            <person name="van der Merwe N.A."/>
            <person name="Wingfield M.J."/>
            <person name="Wingfield B.D."/>
        </authorList>
    </citation>
    <scope>NUCLEOTIDE SEQUENCE [LARGE SCALE GENOMIC DNA]</scope>
    <source>
        <strain evidence="6 7">CMW 18300</strain>
    </source>
</reference>
<dbReference type="PROSITE" id="PS00463">
    <property type="entry name" value="ZN2_CY6_FUNGAL_1"/>
    <property type="match status" value="1"/>
</dbReference>
<dbReference type="InterPro" id="IPR001138">
    <property type="entry name" value="Zn2Cys6_DnaBD"/>
</dbReference>
<evidence type="ECO:0000256" key="2">
    <source>
        <dbReference type="ARBA" id="ARBA00023125"/>
    </source>
</evidence>
<keyword evidence="2" id="KW-0238">DNA-binding</keyword>
<dbReference type="PANTHER" id="PTHR47424:SF3">
    <property type="entry name" value="REGULATORY PROTEIN GAL4"/>
    <property type="match status" value="1"/>
</dbReference>
<evidence type="ECO:0000313" key="7">
    <source>
        <dbReference type="Proteomes" id="UP001583177"/>
    </source>
</evidence>
<evidence type="ECO:0000256" key="3">
    <source>
        <dbReference type="ARBA" id="ARBA00023163"/>
    </source>
</evidence>
<dbReference type="SMART" id="SM00066">
    <property type="entry name" value="GAL4"/>
    <property type="match status" value="1"/>
</dbReference>
<dbReference type="PANTHER" id="PTHR47424">
    <property type="entry name" value="REGULATORY PROTEIN GAL4"/>
    <property type="match status" value="1"/>
</dbReference>
<keyword evidence="1" id="KW-0805">Transcription regulation</keyword>
<dbReference type="CDD" id="cd12148">
    <property type="entry name" value="fungal_TF_MHR"/>
    <property type="match status" value="1"/>
</dbReference>
<keyword evidence="3" id="KW-0804">Transcription</keyword>
<dbReference type="EMBL" id="JAWRVE010000022">
    <property type="protein sequence ID" value="KAL1874481.1"/>
    <property type="molecule type" value="Genomic_DNA"/>
</dbReference>
<evidence type="ECO:0000313" key="6">
    <source>
        <dbReference type="EMBL" id="KAL1874481.1"/>
    </source>
</evidence>
<dbReference type="CDD" id="cd00067">
    <property type="entry name" value="GAL4"/>
    <property type="match status" value="1"/>
</dbReference>
<dbReference type="InterPro" id="IPR051127">
    <property type="entry name" value="Fungal_SecMet_Regulators"/>
</dbReference>
<gene>
    <name evidence="6" type="ORF">Daus18300_003499</name>
</gene>
<evidence type="ECO:0000256" key="1">
    <source>
        <dbReference type="ARBA" id="ARBA00023015"/>
    </source>
</evidence>
<sequence>MSEAPVLKRRRITTACNSCRVKKSKCDGKRPLCGRCSGYGYHCSWGNQAQRQESPVAQFTASATGLDKSQQLLAVYQQLVQSLTPQLPRDTRAEVRNCLATVQARVGALVANDADSSPSSSADTTTVQPIHSRRYLGEISDVHFCNIVKQTAEPDAEARDTTDCVDNYDPEDLATPRHYSHPLMNLPGRAQVEEDLHTYFSTIHFAYPFVSKPSFMAKLETLQSQGVDRRRYSTRTVIPLFPTHYPNWNWTERRYMSSAHEMEPNQDS</sequence>
<keyword evidence="7" id="KW-1185">Reference proteome</keyword>
<dbReference type="PROSITE" id="PS50048">
    <property type="entry name" value="ZN2_CY6_FUNGAL_2"/>
    <property type="match status" value="1"/>
</dbReference>
<evidence type="ECO:0000256" key="4">
    <source>
        <dbReference type="ARBA" id="ARBA00023242"/>
    </source>
</evidence>
<evidence type="ECO:0000259" key="5">
    <source>
        <dbReference type="PROSITE" id="PS50048"/>
    </source>
</evidence>
<dbReference type="Gene3D" id="4.10.240.10">
    <property type="entry name" value="Zn(2)-C6 fungal-type DNA-binding domain"/>
    <property type="match status" value="1"/>
</dbReference>
<keyword evidence="4" id="KW-0539">Nucleus</keyword>
<dbReference type="InterPro" id="IPR036864">
    <property type="entry name" value="Zn2-C6_fun-type_DNA-bd_sf"/>
</dbReference>
<dbReference type="SUPFAM" id="SSF57701">
    <property type="entry name" value="Zn2/Cys6 DNA-binding domain"/>
    <property type="match status" value="1"/>
</dbReference>